<feature type="transmembrane region" description="Helical" evidence="10">
    <location>
        <begin position="103"/>
        <end position="122"/>
    </location>
</feature>
<dbReference type="GO" id="GO:0000155">
    <property type="term" value="F:phosphorelay sensor kinase activity"/>
    <property type="evidence" value="ECO:0007669"/>
    <property type="project" value="InterPro"/>
</dbReference>
<evidence type="ECO:0000256" key="8">
    <source>
        <dbReference type="ARBA" id="ARBA00023012"/>
    </source>
</evidence>
<evidence type="ECO:0000256" key="7">
    <source>
        <dbReference type="ARBA" id="ARBA00022840"/>
    </source>
</evidence>
<dbReference type="EMBL" id="VFML01000001">
    <property type="protein sequence ID" value="TQJ05188.1"/>
    <property type="molecule type" value="Genomic_DNA"/>
</dbReference>
<keyword evidence="10" id="KW-0812">Transmembrane</keyword>
<dbReference type="InterPro" id="IPR003594">
    <property type="entry name" value="HATPase_dom"/>
</dbReference>
<feature type="transmembrane region" description="Helical" evidence="10">
    <location>
        <begin position="6"/>
        <end position="26"/>
    </location>
</feature>
<feature type="compositionally biased region" description="Low complexity" evidence="9">
    <location>
        <begin position="385"/>
        <end position="394"/>
    </location>
</feature>
<evidence type="ECO:0000313" key="14">
    <source>
        <dbReference type="Proteomes" id="UP000320876"/>
    </source>
</evidence>
<dbReference type="GO" id="GO:0005524">
    <property type="term" value="F:ATP binding"/>
    <property type="evidence" value="ECO:0007669"/>
    <property type="project" value="UniProtKB-KW"/>
</dbReference>
<keyword evidence="14" id="KW-1185">Reference proteome</keyword>
<evidence type="ECO:0000256" key="3">
    <source>
        <dbReference type="ARBA" id="ARBA00022553"/>
    </source>
</evidence>
<keyword evidence="10" id="KW-0472">Membrane</keyword>
<feature type="domain" description="Signal transduction histidine kinase subgroup 3 dimerisation and phosphoacceptor" evidence="12">
    <location>
        <begin position="181"/>
        <end position="246"/>
    </location>
</feature>
<dbReference type="EC" id="2.7.13.3" evidence="2"/>
<keyword evidence="6 13" id="KW-0418">Kinase</keyword>
<evidence type="ECO:0000256" key="4">
    <source>
        <dbReference type="ARBA" id="ARBA00022679"/>
    </source>
</evidence>
<feature type="transmembrane region" description="Helical" evidence="10">
    <location>
        <begin position="73"/>
        <end position="91"/>
    </location>
</feature>
<organism evidence="13 14">
    <name type="scientific">Amycolatopsis cihanbeyliensis</name>
    <dbReference type="NCBI Taxonomy" id="1128664"/>
    <lineage>
        <taxon>Bacteria</taxon>
        <taxon>Bacillati</taxon>
        <taxon>Actinomycetota</taxon>
        <taxon>Actinomycetes</taxon>
        <taxon>Pseudonocardiales</taxon>
        <taxon>Pseudonocardiaceae</taxon>
        <taxon>Amycolatopsis</taxon>
    </lineage>
</organism>
<dbReference type="Gene3D" id="1.20.5.1930">
    <property type="match status" value="1"/>
</dbReference>
<dbReference type="Proteomes" id="UP000320876">
    <property type="component" value="Unassembled WGS sequence"/>
</dbReference>
<comment type="catalytic activity">
    <reaction evidence="1">
        <text>ATP + protein L-histidine = ADP + protein N-phospho-L-histidine.</text>
        <dbReference type="EC" id="2.7.13.3"/>
    </reaction>
</comment>
<evidence type="ECO:0000259" key="11">
    <source>
        <dbReference type="Pfam" id="PF02518"/>
    </source>
</evidence>
<dbReference type="GO" id="GO:0016020">
    <property type="term" value="C:membrane"/>
    <property type="evidence" value="ECO:0007669"/>
    <property type="project" value="InterPro"/>
</dbReference>
<dbReference type="RefSeq" id="WP_246076567.1">
    <property type="nucleotide sequence ID" value="NZ_VFML01000001.1"/>
</dbReference>
<protein>
    <recommendedName>
        <fullName evidence="2">histidine kinase</fullName>
        <ecNumber evidence="2">2.7.13.3</ecNumber>
    </recommendedName>
</protein>
<comment type="caution">
    <text evidence="13">The sequence shown here is derived from an EMBL/GenBank/DDBJ whole genome shotgun (WGS) entry which is preliminary data.</text>
</comment>
<dbReference type="CDD" id="cd16917">
    <property type="entry name" value="HATPase_UhpB-NarQ-NarX-like"/>
    <property type="match status" value="1"/>
</dbReference>
<name>A0A542DQ07_AMYCI</name>
<evidence type="ECO:0000256" key="6">
    <source>
        <dbReference type="ARBA" id="ARBA00022777"/>
    </source>
</evidence>
<keyword evidence="7" id="KW-0067">ATP-binding</keyword>
<dbReference type="InterPro" id="IPR050482">
    <property type="entry name" value="Sensor_HK_TwoCompSys"/>
</dbReference>
<feature type="transmembrane region" description="Helical" evidence="10">
    <location>
        <begin position="414"/>
        <end position="437"/>
    </location>
</feature>
<keyword evidence="5" id="KW-0547">Nucleotide-binding</keyword>
<dbReference type="AlphaFoldDB" id="A0A542DQ07"/>
<proteinExistence type="predicted"/>
<keyword evidence="10" id="KW-1133">Transmembrane helix</keyword>
<dbReference type="InterPro" id="IPR011712">
    <property type="entry name" value="Sig_transdc_His_kin_sub3_dim/P"/>
</dbReference>
<keyword evidence="3" id="KW-0597">Phosphoprotein</keyword>
<feature type="region of interest" description="Disordered" evidence="9">
    <location>
        <begin position="324"/>
        <end position="345"/>
    </location>
</feature>
<dbReference type="InterPro" id="IPR036890">
    <property type="entry name" value="HATPase_C_sf"/>
</dbReference>
<accession>A0A542DQ07</accession>
<feature type="transmembrane region" description="Helical" evidence="10">
    <location>
        <begin position="128"/>
        <end position="145"/>
    </location>
</feature>
<evidence type="ECO:0000259" key="12">
    <source>
        <dbReference type="Pfam" id="PF07730"/>
    </source>
</evidence>
<keyword evidence="4" id="KW-0808">Transferase</keyword>
<feature type="region of interest" description="Disordered" evidence="9">
    <location>
        <begin position="378"/>
        <end position="403"/>
    </location>
</feature>
<dbReference type="Pfam" id="PF07730">
    <property type="entry name" value="HisKA_3"/>
    <property type="match status" value="1"/>
</dbReference>
<dbReference type="SUPFAM" id="SSF55874">
    <property type="entry name" value="ATPase domain of HSP90 chaperone/DNA topoisomerase II/histidine kinase"/>
    <property type="match status" value="1"/>
</dbReference>
<evidence type="ECO:0000256" key="1">
    <source>
        <dbReference type="ARBA" id="ARBA00000085"/>
    </source>
</evidence>
<gene>
    <name evidence="13" type="ORF">FB471_5014</name>
</gene>
<evidence type="ECO:0000256" key="10">
    <source>
        <dbReference type="SAM" id="Phobius"/>
    </source>
</evidence>
<reference evidence="13 14" key="1">
    <citation type="submission" date="2019-06" db="EMBL/GenBank/DDBJ databases">
        <title>Sequencing the genomes of 1000 actinobacteria strains.</title>
        <authorList>
            <person name="Klenk H.-P."/>
        </authorList>
    </citation>
    <scope>NUCLEOTIDE SEQUENCE [LARGE SCALE GENOMIC DNA]</scope>
    <source>
        <strain evidence="13 14">DSM 45679</strain>
    </source>
</reference>
<keyword evidence="8" id="KW-0902">Two-component regulatory system</keyword>
<dbReference type="PANTHER" id="PTHR24421:SF10">
    <property type="entry name" value="NITRATE_NITRITE SENSOR PROTEIN NARQ"/>
    <property type="match status" value="1"/>
</dbReference>
<evidence type="ECO:0000256" key="2">
    <source>
        <dbReference type="ARBA" id="ARBA00012438"/>
    </source>
</evidence>
<feature type="domain" description="Histidine kinase/HSP90-like ATPase" evidence="11">
    <location>
        <begin position="287"/>
        <end position="378"/>
    </location>
</feature>
<dbReference type="Pfam" id="PF02518">
    <property type="entry name" value="HATPase_c"/>
    <property type="match status" value="1"/>
</dbReference>
<evidence type="ECO:0000256" key="9">
    <source>
        <dbReference type="SAM" id="MobiDB-lite"/>
    </source>
</evidence>
<evidence type="ECO:0000256" key="5">
    <source>
        <dbReference type="ARBA" id="ARBA00022741"/>
    </source>
</evidence>
<evidence type="ECO:0000313" key="13">
    <source>
        <dbReference type="EMBL" id="TQJ05188.1"/>
    </source>
</evidence>
<dbReference type="GO" id="GO:0046983">
    <property type="term" value="F:protein dimerization activity"/>
    <property type="evidence" value="ECO:0007669"/>
    <property type="project" value="InterPro"/>
</dbReference>
<dbReference type="Gene3D" id="3.30.565.10">
    <property type="entry name" value="Histidine kinase-like ATPase, C-terminal domain"/>
    <property type="match status" value="1"/>
</dbReference>
<sequence>MRKWRHAAAVLLGAAAWVVICALVVYETRRNPTPWELIGGLACTTVALAALRRLPLVALAVAAASSFAVLPNYFGRFPVWPVLLMLTIGYLAGRRMEHPRPALLTFAGIAVAGLPAAFLLSGNGLGNWVTLVLTLLFAVLVPWHLGRYVRLRAAFADDGWERAVRLEARQRATAEQARLRERARIANDMHDSLGHELSLIALRAAALEVDAGLGERQRGAAGDLRESAATATERLREIIGVLREGAEPSTRPAGESTAELVERAVASGMRIESTLDEADGTPPMVDRAVHRIVQESLTNVAKHAPGARVRVTVERGDTATTVLVGNGPPAAEPGQHGSPGPSGRYGLAGLRERVRLVGGTLHAGPAGAGFEVHADLPHDTAPGNEAAEAAAPAPEESESARRHVEARRAARSTLLQAVAIPTAALIVTFAVSAVYYLNNWYSSALSAEEYAGLRVGQTRSTMALPDRERAERPVVPEPASPPGVRCEYYGTDASLLGTSGDVYRLCFSGGLLVAKRLLENEQGESG</sequence>
<dbReference type="PANTHER" id="PTHR24421">
    <property type="entry name" value="NITRATE/NITRITE SENSOR PROTEIN NARX-RELATED"/>
    <property type="match status" value="1"/>
</dbReference>